<accession>A0A370QHR8</accession>
<name>A0A370QHR8_9GAMM</name>
<keyword evidence="14" id="KW-1185">Reference proteome</keyword>
<dbReference type="OrthoDB" id="9769565at2"/>
<keyword evidence="5" id="KW-0963">Cytoplasm</keyword>
<evidence type="ECO:0000256" key="7">
    <source>
        <dbReference type="ARBA" id="ARBA00022688"/>
    </source>
</evidence>
<comment type="subcellular location">
    <subcellularLocation>
        <location evidence="2">Cytoplasm</location>
    </subcellularLocation>
</comment>
<keyword evidence="9" id="KW-0560">Oxidoreductase</keyword>
<dbReference type="UniPathway" id="UPA00232"/>
<dbReference type="SUPFAM" id="SSF51905">
    <property type="entry name" value="FAD/NAD(P)-binding domain"/>
    <property type="match status" value="1"/>
</dbReference>
<dbReference type="EMBL" id="QRAP01000008">
    <property type="protein sequence ID" value="RDK87901.1"/>
    <property type="molecule type" value="Genomic_DNA"/>
</dbReference>
<evidence type="ECO:0000256" key="3">
    <source>
        <dbReference type="ARBA" id="ARBA00004749"/>
    </source>
</evidence>
<dbReference type="AlphaFoldDB" id="A0A370QHR8"/>
<dbReference type="PANTHER" id="PTHR43876:SF10">
    <property type="entry name" value="3-DEMETHOXYUBIQUINOL 3-HYDROXYLASE"/>
    <property type="match status" value="1"/>
</dbReference>
<dbReference type="RefSeq" id="WP_115459660.1">
    <property type="nucleotide sequence ID" value="NZ_QRAP01000008.1"/>
</dbReference>
<comment type="cofactor">
    <cofactor evidence="1">
        <name>FAD</name>
        <dbReference type="ChEBI" id="CHEBI:57692"/>
    </cofactor>
</comment>
<feature type="domain" description="FAD-binding" evidence="12">
    <location>
        <begin position="2"/>
        <end position="337"/>
    </location>
</feature>
<dbReference type="FunFam" id="3.50.50.60:FF:000048">
    <property type="entry name" value="2-octaprenyl-3-methyl-6-methoxy-1,4-benzoquinol hydroxylase"/>
    <property type="match status" value="1"/>
</dbReference>
<dbReference type="GO" id="GO:0071949">
    <property type="term" value="F:FAD binding"/>
    <property type="evidence" value="ECO:0007669"/>
    <property type="project" value="InterPro"/>
</dbReference>
<evidence type="ECO:0000256" key="2">
    <source>
        <dbReference type="ARBA" id="ARBA00004496"/>
    </source>
</evidence>
<comment type="similarity">
    <text evidence="4">Belongs to the UbiH/COQ6 family.</text>
</comment>
<dbReference type="Gene3D" id="3.50.50.60">
    <property type="entry name" value="FAD/NAD(P)-binding domain"/>
    <property type="match status" value="2"/>
</dbReference>
<evidence type="ECO:0000256" key="8">
    <source>
        <dbReference type="ARBA" id="ARBA00022827"/>
    </source>
</evidence>
<sequence>MDCDIAVVGGGMVGAAVALGFARAGFSVAVIEPHQPRPFERGSAPDLRISAISAASVKVLKSLEVWSDVLRMRCVPYRGLETWEWPESLVSFRAEELGLSELGFMLENDVLQLALWQHLQTAPGVRLHAPAQLEQLSPAQEGWQITLQGGEAFCARLVVGADGANSRVRQWAGIGLSGWEYRQSCMLVTVQTQEAPQDVTWQQFTPHGPRAFLPLWDNWASLVWYDEPQRIRQLAAMPAPALTQEIRKTFPSRVGGVTAVAAGSFPLVRRHADCYVRDGLALVGDAAHTINPLAGQGVNLGYRDAEALLAIVTEARNQGEAWYSEEILRRYQHRRRPDNLMMQAGMDLFYGTFSNNLPPLRLLRNVGLMAAQRAGVLKKQALKYALGV</sequence>
<evidence type="ECO:0000256" key="6">
    <source>
        <dbReference type="ARBA" id="ARBA00022630"/>
    </source>
</evidence>
<dbReference type="InterPro" id="IPR010971">
    <property type="entry name" value="UbiH/COQ6"/>
</dbReference>
<comment type="caution">
    <text evidence="13">The sequence shown here is derived from an EMBL/GenBank/DDBJ whole genome shotgun (WGS) entry which is preliminary data.</text>
</comment>
<organism evidence="13 14">
    <name type="scientific">Enterobacillus tribolii</name>
    <dbReference type="NCBI Taxonomy" id="1487935"/>
    <lineage>
        <taxon>Bacteria</taxon>
        <taxon>Pseudomonadati</taxon>
        <taxon>Pseudomonadota</taxon>
        <taxon>Gammaproteobacteria</taxon>
        <taxon>Enterobacterales</taxon>
        <taxon>Hafniaceae</taxon>
        <taxon>Enterobacillus</taxon>
    </lineage>
</organism>
<dbReference type="NCBIfam" id="NF005951">
    <property type="entry name" value="PRK08020.1"/>
    <property type="match status" value="1"/>
</dbReference>
<evidence type="ECO:0000256" key="11">
    <source>
        <dbReference type="ARBA" id="ARBA00065734"/>
    </source>
</evidence>
<evidence type="ECO:0000313" key="14">
    <source>
        <dbReference type="Proteomes" id="UP000254848"/>
    </source>
</evidence>
<dbReference type="NCBIfam" id="TIGR01988">
    <property type="entry name" value="Ubi-OHases"/>
    <property type="match status" value="1"/>
</dbReference>
<evidence type="ECO:0000256" key="4">
    <source>
        <dbReference type="ARBA" id="ARBA00005349"/>
    </source>
</evidence>
<evidence type="ECO:0000259" key="12">
    <source>
        <dbReference type="Pfam" id="PF01494"/>
    </source>
</evidence>
<comment type="pathway">
    <text evidence="3">Cofactor biosynthesis; ubiquinone biosynthesis.</text>
</comment>
<dbReference type="InterPro" id="IPR036188">
    <property type="entry name" value="FAD/NAD-bd_sf"/>
</dbReference>
<evidence type="ECO:0000256" key="1">
    <source>
        <dbReference type="ARBA" id="ARBA00001974"/>
    </source>
</evidence>
<dbReference type="FunFam" id="3.50.50.60:FF:000021">
    <property type="entry name" value="Ubiquinone biosynthesis monooxygenase COQ6"/>
    <property type="match status" value="1"/>
</dbReference>
<dbReference type="GO" id="GO:0006744">
    <property type="term" value="P:ubiquinone biosynthetic process"/>
    <property type="evidence" value="ECO:0007669"/>
    <property type="project" value="UniProtKB-UniPathway"/>
</dbReference>
<dbReference type="InterPro" id="IPR051205">
    <property type="entry name" value="UbiH/COQ6_monooxygenase"/>
</dbReference>
<reference evidence="13 14" key="1">
    <citation type="submission" date="2018-07" db="EMBL/GenBank/DDBJ databases">
        <title>Genomic Encyclopedia of Type Strains, Phase IV (KMG-IV): sequencing the most valuable type-strain genomes for metagenomic binning, comparative biology and taxonomic classification.</title>
        <authorList>
            <person name="Goeker M."/>
        </authorList>
    </citation>
    <scope>NUCLEOTIDE SEQUENCE [LARGE SCALE GENOMIC DNA]</scope>
    <source>
        <strain evidence="13 14">DSM 103736</strain>
    </source>
</reference>
<dbReference type="GO" id="GO:0110142">
    <property type="term" value="C:ubiquinone biosynthesis complex"/>
    <property type="evidence" value="ECO:0007669"/>
    <property type="project" value="UniProtKB-ARBA"/>
</dbReference>
<keyword evidence="8" id="KW-0274">FAD</keyword>
<keyword evidence="6" id="KW-0285">Flavoprotein</keyword>
<gene>
    <name evidence="13" type="ORF">C8D90_108183</name>
</gene>
<evidence type="ECO:0000256" key="9">
    <source>
        <dbReference type="ARBA" id="ARBA00023002"/>
    </source>
</evidence>
<protein>
    <submittedName>
        <fullName evidence="13">2-octaprenyl-3-methyl-6-methoxy-1,4-benzoquinol hydroxylase</fullName>
    </submittedName>
</protein>
<dbReference type="GO" id="GO:0008682">
    <property type="term" value="F:3-demethoxyubiquinol 3-hydroxylase activity"/>
    <property type="evidence" value="ECO:0007669"/>
    <property type="project" value="TreeGrafter"/>
</dbReference>
<dbReference type="PRINTS" id="PR00420">
    <property type="entry name" value="RNGMNOXGNASE"/>
</dbReference>
<keyword evidence="7" id="KW-0831">Ubiquinone biosynthesis</keyword>
<dbReference type="Pfam" id="PF01494">
    <property type="entry name" value="FAD_binding_3"/>
    <property type="match status" value="1"/>
</dbReference>
<evidence type="ECO:0000313" key="13">
    <source>
        <dbReference type="EMBL" id="RDK87901.1"/>
    </source>
</evidence>
<proteinExistence type="inferred from homology"/>
<dbReference type="InterPro" id="IPR002938">
    <property type="entry name" value="FAD-bd"/>
</dbReference>
<keyword evidence="10" id="KW-0503">Monooxygenase</keyword>
<evidence type="ECO:0000256" key="10">
    <source>
        <dbReference type="ARBA" id="ARBA00023033"/>
    </source>
</evidence>
<dbReference type="GO" id="GO:0005737">
    <property type="term" value="C:cytoplasm"/>
    <property type="evidence" value="ECO:0007669"/>
    <property type="project" value="UniProtKB-SubCell"/>
</dbReference>
<dbReference type="PANTHER" id="PTHR43876">
    <property type="entry name" value="UBIQUINONE BIOSYNTHESIS MONOOXYGENASE COQ6, MITOCHONDRIAL"/>
    <property type="match status" value="1"/>
</dbReference>
<comment type="subunit">
    <text evidence="11">Component of the Ubi complex metabolon, which regroups five ubiquinone biosynthesis proteins (UbiE, UbiF, UbiG, UbiH and UbiI) and two accessory factors (UbiK and the lipid-binding protein UbiJ).</text>
</comment>
<dbReference type="Proteomes" id="UP000254848">
    <property type="component" value="Unassembled WGS sequence"/>
</dbReference>
<evidence type="ECO:0000256" key="5">
    <source>
        <dbReference type="ARBA" id="ARBA00022490"/>
    </source>
</evidence>